<dbReference type="RefSeq" id="WP_058495729.1">
    <property type="nucleotide sequence ID" value="NZ_CAAAIU010000002.1"/>
</dbReference>
<proteinExistence type="predicted"/>
<name>A0A0W0SWU9_9GAMM</name>
<dbReference type="AlphaFoldDB" id="A0A0W0SWU9"/>
<dbReference type="STRING" id="1212489.Ldro_1433"/>
<protein>
    <submittedName>
        <fullName evidence="1">Uncharacterized protein</fullName>
    </submittedName>
</protein>
<dbReference type="Proteomes" id="UP000054736">
    <property type="component" value="Unassembled WGS sequence"/>
</dbReference>
<organism evidence="1 2">
    <name type="scientific">Legionella drozanskii LLAP-1</name>
    <dbReference type="NCBI Taxonomy" id="1212489"/>
    <lineage>
        <taxon>Bacteria</taxon>
        <taxon>Pseudomonadati</taxon>
        <taxon>Pseudomonadota</taxon>
        <taxon>Gammaproteobacteria</taxon>
        <taxon>Legionellales</taxon>
        <taxon>Legionellaceae</taxon>
        <taxon>Legionella</taxon>
    </lineage>
</organism>
<comment type="caution">
    <text evidence="1">The sequence shown here is derived from an EMBL/GenBank/DDBJ whole genome shotgun (WGS) entry which is preliminary data.</text>
</comment>
<dbReference type="EMBL" id="LNXY01000020">
    <property type="protein sequence ID" value="KTC87814.1"/>
    <property type="molecule type" value="Genomic_DNA"/>
</dbReference>
<evidence type="ECO:0000313" key="2">
    <source>
        <dbReference type="Proteomes" id="UP000054736"/>
    </source>
</evidence>
<accession>A0A0W0SWU9</accession>
<reference evidence="1 2" key="1">
    <citation type="submission" date="2015-11" db="EMBL/GenBank/DDBJ databases">
        <title>Genomic analysis of 38 Legionella species identifies large and diverse effector repertoires.</title>
        <authorList>
            <person name="Burstein D."/>
            <person name="Amaro F."/>
            <person name="Zusman T."/>
            <person name="Lifshitz Z."/>
            <person name="Cohen O."/>
            <person name="Gilbert J.A."/>
            <person name="Pupko T."/>
            <person name="Shuman H.A."/>
            <person name="Segal G."/>
        </authorList>
    </citation>
    <scope>NUCLEOTIDE SEQUENCE [LARGE SCALE GENOMIC DNA]</scope>
    <source>
        <strain evidence="1 2">ATCC 700990</strain>
    </source>
</reference>
<dbReference type="OrthoDB" id="5647731at2"/>
<evidence type="ECO:0000313" key="1">
    <source>
        <dbReference type="EMBL" id="KTC87814.1"/>
    </source>
</evidence>
<dbReference type="PATRIC" id="fig|1212489.4.peg.1515"/>
<sequence length="352" mass="40254">MSKFRKILILANGSISLTQEKTSNSGYFSFFSLSNMATWLMYDPNNFINQLAKRCEEEYMLILDGPGTDITEENGSLFKSIGALIDGHIGCNGVSANLEKIKQFVERHAKEAKEADETLLICGVGWSRGGFVLSQMQEWLEQKSLRGEIEIETIQLHLIDTVLGGPTDRWRYFFTDRKGKQNVPLNLSIHSYLSDSGNLNAWESLQESLPKKYQINTPFFSGLLDNTRNTTYTLKDKRYVHKASSWLLPTSHEALVGKSRNQIGEWAGQIVLADIVRHLIEFSFKVHESWAKDIIEIGQMALDELRQTNQTSVSDRKFLDFKQPDTTLFGRETLYEEDSIYPFHVMPNFRNS</sequence>
<gene>
    <name evidence="1" type="ORF">Ldro_1433</name>
</gene>
<keyword evidence="2" id="KW-1185">Reference proteome</keyword>